<keyword evidence="2" id="KW-1185">Reference proteome</keyword>
<proteinExistence type="predicted"/>
<dbReference type="AlphaFoldDB" id="A0AA88DZL3"/>
<protein>
    <submittedName>
        <fullName evidence="1">Uncharacterized protein</fullName>
    </submittedName>
</protein>
<dbReference type="EMBL" id="BTGU01000162">
    <property type="protein sequence ID" value="GMN63895.1"/>
    <property type="molecule type" value="Genomic_DNA"/>
</dbReference>
<evidence type="ECO:0000313" key="2">
    <source>
        <dbReference type="Proteomes" id="UP001187192"/>
    </source>
</evidence>
<name>A0AA88DZL3_FICCA</name>
<reference evidence="1" key="1">
    <citation type="submission" date="2023-07" db="EMBL/GenBank/DDBJ databases">
        <title>draft genome sequence of fig (Ficus carica).</title>
        <authorList>
            <person name="Takahashi T."/>
            <person name="Nishimura K."/>
        </authorList>
    </citation>
    <scope>NUCLEOTIDE SEQUENCE</scope>
</reference>
<sequence>MNSATETASDLVAGDRCLSLGWIRQGDRSFGAVAKSRLQGLNQKATGEESVARKEDDLDELEEAGMRGMVSNAEHMPIRKITIWVSIETAATATFSNLGREWSMT</sequence>
<comment type="caution">
    <text evidence="1">The sequence shown here is derived from an EMBL/GenBank/DDBJ whole genome shotgun (WGS) entry which is preliminary data.</text>
</comment>
<organism evidence="1 2">
    <name type="scientific">Ficus carica</name>
    <name type="common">Common fig</name>
    <dbReference type="NCBI Taxonomy" id="3494"/>
    <lineage>
        <taxon>Eukaryota</taxon>
        <taxon>Viridiplantae</taxon>
        <taxon>Streptophyta</taxon>
        <taxon>Embryophyta</taxon>
        <taxon>Tracheophyta</taxon>
        <taxon>Spermatophyta</taxon>
        <taxon>Magnoliopsida</taxon>
        <taxon>eudicotyledons</taxon>
        <taxon>Gunneridae</taxon>
        <taxon>Pentapetalae</taxon>
        <taxon>rosids</taxon>
        <taxon>fabids</taxon>
        <taxon>Rosales</taxon>
        <taxon>Moraceae</taxon>
        <taxon>Ficeae</taxon>
        <taxon>Ficus</taxon>
    </lineage>
</organism>
<accession>A0AA88DZL3</accession>
<gene>
    <name evidence="1" type="ORF">TIFTF001_032973</name>
</gene>
<evidence type="ECO:0000313" key="1">
    <source>
        <dbReference type="EMBL" id="GMN63895.1"/>
    </source>
</evidence>
<dbReference type="Proteomes" id="UP001187192">
    <property type="component" value="Unassembled WGS sequence"/>
</dbReference>